<feature type="region of interest" description="Disordered" evidence="1">
    <location>
        <begin position="1"/>
        <end position="87"/>
    </location>
</feature>
<dbReference type="RefSeq" id="WP_386024426.1">
    <property type="nucleotide sequence ID" value="NZ_JBHUHX010000010.1"/>
</dbReference>
<comment type="caution">
    <text evidence="2">The sequence shown here is derived from an EMBL/GenBank/DDBJ whole genome shotgun (WGS) entry which is preliminary data.</text>
</comment>
<organism evidence="2 3">
    <name type="scientific">Thiorhodococcus fuscus</name>
    <dbReference type="NCBI Taxonomy" id="527200"/>
    <lineage>
        <taxon>Bacteria</taxon>
        <taxon>Pseudomonadati</taxon>
        <taxon>Pseudomonadota</taxon>
        <taxon>Gammaproteobacteria</taxon>
        <taxon>Chromatiales</taxon>
        <taxon>Chromatiaceae</taxon>
        <taxon>Thiorhodococcus</taxon>
    </lineage>
</organism>
<evidence type="ECO:0000256" key="1">
    <source>
        <dbReference type="SAM" id="MobiDB-lite"/>
    </source>
</evidence>
<reference evidence="3" key="1">
    <citation type="journal article" date="2019" name="Int. J. Syst. Evol. Microbiol.">
        <title>The Global Catalogue of Microorganisms (GCM) 10K type strain sequencing project: providing services to taxonomists for standard genome sequencing and annotation.</title>
        <authorList>
            <consortium name="The Broad Institute Genomics Platform"/>
            <consortium name="The Broad Institute Genome Sequencing Center for Infectious Disease"/>
            <person name="Wu L."/>
            <person name="Ma J."/>
        </authorList>
    </citation>
    <scope>NUCLEOTIDE SEQUENCE [LARGE SCALE GENOMIC DNA]</scope>
    <source>
        <strain evidence="3">KACC 12597</strain>
    </source>
</reference>
<dbReference type="Proteomes" id="UP001597337">
    <property type="component" value="Unassembled WGS sequence"/>
</dbReference>
<dbReference type="Pfam" id="PF13481">
    <property type="entry name" value="AAA_25"/>
    <property type="match status" value="1"/>
</dbReference>
<name>A0ABW4Y568_9GAMM</name>
<evidence type="ECO:0000313" key="2">
    <source>
        <dbReference type="EMBL" id="MFD2111322.1"/>
    </source>
</evidence>
<evidence type="ECO:0000313" key="3">
    <source>
        <dbReference type="Proteomes" id="UP001597337"/>
    </source>
</evidence>
<dbReference type="SUPFAM" id="SSF52540">
    <property type="entry name" value="P-loop containing nucleoside triphosphate hydrolases"/>
    <property type="match status" value="1"/>
</dbReference>
<accession>A0ABW4Y568</accession>
<feature type="compositionally biased region" description="Low complexity" evidence="1">
    <location>
        <begin position="23"/>
        <end position="41"/>
    </location>
</feature>
<keyword evidence="3" id="KW-1185">Reference proteome</keyword>
<dbReference type="EMBL" id="JBHUHX010000010">
    <property type="protein sequence ID" value="MFD2111322.1"/>
    <property type="molecule type" value="Genomic_DNA"/>
</dbReference>
<proteinExistence type="predicted"/>
<protein>
    <submittedName>
        <fullName evidence="2">AAA family ATPase</fullName>
    </submittedName>
</protein>
<gene>
    <name evidence="2" type="ORF">ACFSJC_05655</name>
</gene>
<sequence length="541" mass="57824">MNPSPLLAVAAEGVSSTSRHTSPSRASGASASRSTGASTPSKAEAPDTPLPDFTPVVTIRRPDGQETQVVRDRTGSHLLHSPDNPGWVRVHRDGAGNWIERETGIVHATDGSVIHPRDIFGASSEGFIDVNTKAASTIKPDPVRWLWPGWLAAGKVHLLAGAPGTGKTTVSMALAATVSLGSRWPDGTEALQGDVLIWSGEDDIKDTLVPRLMAVGADLNRVHFITTTNTEDGLRAFDPAVDIDLLADKMAWMDPCPSLLIVDPIVAAVSGDSHRNAEVRRALQPLVDLAASRHCAVLGISHFSKGSSGRDPIDRVTGSLAFGALARVVMATARLPDDHPSGVRRILARAKSNIGEDGQGFGYDLELEEPVEGIEATRVLWGEMLEGSARELLGMAEPVPDGEGESNADVESFVRGILADGPVSAKQMKADTDGAGYSWDRVKRAASRIGVERRKEDFSKGWVWSLSTDHDGRSRAVALEELIRDALAKGERTAQEMKVMIEEAGYSWDQGKRTAAKLGIERQKSGYQGPWTWTLGEAAAA</sequence>
<dbReference type="InterPro" id="IPR027417">
    <property type="entry name" value="P-loop_NTPase"/>
</dbReference>
<dbReference type="Gene3D" id="3.40.50.300">
    <property type="entry name" value="P-loop containing nucleotide triphosphate hydrolases"/>
    <property type="match status" value="1"/>
</dbReference>
<feature type="compositionally biased region" description="Basic and acidic residues" evidence="1">
    <location>
        <begin position="60"/>
        <end position="75"/>
    </location>
</feature>